<gene>
    <name evidence="2" type="ORF">MNOR_LOCUS12994</name>
</gene>
<dbReference type="GO" id="GO:0003676">
    <property type="term" value="F:nucleic acid binding"/>
    <property type="evidence" value="ECO:0007669"/>
    <property type="project" value="InterPro"/>
</dbReference>
<evidence type="ECO:0000313" key="2">
    <source>
        <dbReference type="EMBL" id="CAL4086415.1"/>
    </source>
</evidence>
<keyword evidence="1" id="KW-1133">Transmembrane helix</keyword>
<dbReference type="AlphaFoldDB" id="A0AAV2QM74"/>
<evidence type="ECO:0008006" key="4">
    <source>
        <dbReference type="Google" id="ProtNLM"/>
    </source>
</evidence>
<protein>
    <recommendedName>
        <fullName evidence="4">CCHC-type domain-containing protein</fullName>
    </recommendedName>
</protein>
<dbReference type="Gene3D" id="4.10.60.10">
    <property type="entry name" value="Zinc finger, CCHC-type"/>
    <property type="match status" value="1"/>
</dbReference>
<evidence type="ECO:0000313" key="3">
    <source>
        <dbReference type="Proteomes" id="UP001497623"/>
    </source>
</evidence>
<evidence type="ECO:0000256" key="1">
    <source>
        <dbReference type="SAM" id="Phobius"/>
    </source>
</evidence>
<proteinExistence type="predicted"/>
<dbReference type="SUPFAM" id="SSF57756">
    <property type="entry name" value="Retrovirus zinc finger-like domains"/>
    <property type="match status" value="1"/>
</dbReference>
<comment type="caution">
    <text evidence="2">The sequence shown here is derived from an EMBL/GenBank/DDBJ whole genome shotgun (WGS) entry which is preliminary data.</text>
</comment>
<dbReference type="InterPro" id="IPR036875">
    <property type="entry name" value="Znf_CCHC_sf"/>
</dbReference>
<feature type="transmembrane region" description="Helical" evidence="1">
    <location>
        <begin position="6"/>
        <end position="26"/>
    </location>
</feature>
<sequence length="111" mass="12635">MHSGDILIVTRDATVLCFIPFIFVVLQLPLRPLLLGTPCPVPLYITEPLWCYRCQDFGHRSDRCEKPAVCAKCNMSDHDDKACRAAKTELCCHSCKGIHPMYPRTCPKFCY</sequence>
<dbReference type="EMBL" id="CAXKWB010007284">
    <property type="protein sequence ID" value="CAL4086415.1"/>
    <property type="molecule type" value="Genomic_DNA"/>
</dbReference>
<reference evidence="2 3" key="1">
    <citation type="submission" date="2024-05" db="EMBL/GenBank/DDBJ databases">
        <authorList>
            <person name="Wallberg A."/>
        </authorList>
    </citation>
    <scope>NUCLEOTIDE SEQUENCE [LARGE SCALE GENOMIC DNA]</scope>
</reference>
<accession>A0AAV2QM74</accession>
<organism evidence="2 3">
    <name type="scientific">Meganyctiphanes norvegica</name>
    <name type="common">Northern krill</name>
    <name type="synonym">Thysanopoda norvegica</name>
    <dbReference type="NCBI Taxonomy" id="48144"/>
    <lineage>
        <taxon>Eukaryota</taxon>
        <taxon>Metazoa</taxon>
        <taxon>Ecdysozoa</taxon>
        <taxon>Arthropoda</taxon>
        <taxon>Crustacea</taxon>
        <taxon>Multicrustacea</taxon>
        <taxon>Malacostraca</taxon>
        <taxon>Eumalacostraca</taxon>
        <taxon>Eucarida</taxon>
        <taxon>Euphausiacea</taxon>
        <taxon>Euphausiidae</taxon>
        <taxon>Meganyctiphanes</taxon>
    </lineage>
</organism>
<keyword evidence="1" id="KW-0812">Transmembrane</keyword>
<keyword evidence="3" id="KW-1185">Reference proteome</keyword>
<dbReference type="Proteomes" id="UP001497623">
    <property type="component" value="Unassembled WGS sequence"/>
</dbReference>
<keyword evidence="1" id="KW-0472">Membrane</keyword>
<feature type="non-terminal residue" evidence="2">
    <location>
        <position position="111"/>
    </location>
</feature>
<name>A0AAV2QM74_MEGNR</name>
<dbReference type="GO" id="GO:0008270">
    <property type="term" value="F:zinc ion binding"/>
    <property type="evidence" value="ECO:0007669"/>
    <property type="project" value="InterPro"/>
</dbReference>